<protein>
    <recommendedName>
        <fullName evidence="5">Peptidyl-prolyl cis-trans isomerase</fullName>
        <ecNumber evidence="5">5.2.1.8</ecNumber>
    </recommendedName>
</protein>
<evidence type="ECO:0000313" key="10">
    <source>
        <dbReference type="Proteomes" id="UP001597260"/>
    </source>
</evidence>
<organism evidence="9 10">
    <name type="scientific">Micromonospora sonneratiae</name>
    <dbReference type="NCBI Taxonomy" id="1184706"/>
    <lineage>
        <taxon>Bacteria</taxon>
        <taxon>Bacillati</taxon>
        <taxon>Actinomycetota</taxon>
        <taxon>Actinomycetes</taxon>
        <taxon>Micromonosporales</taxon>
        <taxon>Micromonosporaceae</taxon>
        <taxon>Micromonospora</taxon>
    </lineage>
</organism>
<feature type="region of interest" description="Disordered" evidence="6">
    <location>
        <begin position="86"/>
        <end position="105"/>
    </location>
</feature>
<evidence type="ECO:0000256" key="7">
    <source>
        <dbReference type="SAM" id="Phobius"/>
    </source>
</evidence>
<reference evidence="10" key="1">
    <citation type="journal article" date="2019" name="Int. J. Syst. Evol. Microbiol.">
        <title>The Global Catalogue of Microorganisms (GCM) 10K type strain sequencing project: providing services to taxonomists for standard genome sequencing and annotation.</title>
        <authorList>
            <consortium name="The Broad Institute Genomics Platform"/>
            <consortium name="The Broad Institute Genome Sequencing Center for Infectious Disease"/>
            <person name="Wu L."/>
            <person name="Ma J."/>
        </authorList>
    </citation>
    <scope>NUCLEOTIDE SEQUENCE [LARGE SCALE GENOMIC DNA]</scope>
    <source>
        <strain evidence="10">JCM 31037</strain>
    </source>
</reference>
<comment type="similarity">
    <text evidence="5">Belongs to the FKBP-type PPIase family.</text>
</comment>
<evidence type="ECO:0000259" key="8">
    <source>
        <dbReference type="PROSITE" id="PS50059"/>
    </source>
</evidence>
<feature type="domain" description="PPIase FKBP-type" evidence="8">
    <location>
        <begin position="136"/>
        <end position="220"/>
    </location>
</feature>
<gene>
    <name evidence="9" type="ORF">ACFQ4H_14235</name>
</gene>
<feature type="transmembrane region" description="Helical" evidence="7">
    <location>
        <begin position="44"/>
        <end position="65"/>
    </location>
</feature>
<evidence type="ECO:0000256" key="6">
    <source>
        <dbReference type="SAM" id="MobiDB-lite"/>
    </source>
</evidence>
<keyword evidence="10" id="KW-1185">Reference proteome</keyword>
<dbReference type="Gene3D" id="3.10.50.40">
    <property type="match status" value="1"/>
</dbReference>
<dbReference type="EMBL" id="JBHTMP010000018">
    <property type="protein sequence ID" value="MFD1322252.1"/>
    <property type="molecule type" value="Genomic_DNA"/>
</dbReference>
<evidence type="ECO:0000256" key="2">
    <source>
        <dbReference type="ARBA" id="ARBA00023110"/>
    </source>
</evidence>
<dbReference type="PANTHER" id="PTHR45779">
    <property type="entry name" value="PEPTIDYLPROLYL ISOMERASE"/>
    <property type="match status" value="1"/>
</dbReference>
<proteinExistence type="inferred from homology"/>
<comment type="caution">
    <text evidence="9">The sequence shown here is derived from an EMBL/GenBank/DDBJ whole genome shotgun (WGS) entry which is preliminary data.</text>
</comment>
<dbReference type="InterPro" id="IPR044609">
    <property type="entry name" value="FKBP2/11"/>
</dbReference>
<keyword evidence="7" id="KW-0472">Membrane</keyword>
<keyword evidence="2 4" id="KW-0697">Rotamase</keyword>
<name>A0ABW3YCS1_9ACTN</name>
<comment type="catalytic activity">
    <reaction evidence="1 4 5">
        <text>[protein]-peptidylproline (omega=180) = [protein]-peptidylproline (omega=0)</text>
        <dbReference type="Rhea" id="RHEA:16237"/>
        <dbReference type="Rhea" id="RHEA-COMP:10747"/>
        <dbReference type="Rhea" id="RHEA-COMP:10748"/>
        <dbReference type="ChEBI" id="CHEBI:83833"/>
        <dbReference type="ChEBI" id="CHEBI:83834"/>
        <dbReference type="EC" id="5.2.1.8"/>
    </reaction>
</comment>
<dbReference type="SUPFAM" id="SSF54534">
    <property type="entry name" value="FKBP-like"/>
    <property type="match status" value="1"/>
</dbReference>
<feature type="region of interest" description="Disordered" evidence="6">
    <location>
        <begin position="1"/>
        <end position="25"/>
    </location>
</feature>
<sequence length="220" mass="22366">MSNRVQSRQRGGPADVQPLTKAEKRAAAKAAKARAAAAKRRRQLLNQVLAAVAVVGVIVAVVVLISRNVNSTDDFASTPGDGAASASAGAAAFPPLPEGADPALGTKPAAKAGKGELTKLVVTPLIEGKGPAAAAGQSITVNYVGVTYKDGREFDASWNSSKPYTFQLGAGGVIAGWDQGLVGVKVGSRVQLDIPSELAYGDNGRVPGPLRFIVDVLAVG</sequence>
<dbReference type="Pfam" id="PF00254">
    <property type="entry name" value="FKBP_C"/>
    <property type="match status" value="1"/>
</dbReference>
<keyword evidence="7" id="KW-1133">Transmembrane helix</keyword>
<evidence type="ECO:0000256" key="1">
    <source>
        <dbReference type="ARBA" id="ARBA00000971"/>
    </source>
</evidence>
<evidence type="ECO:0000256" key="3">
    <source>
        <dbReference type="ARBA" id="ARBA00023235"/>
    </source>
</evidence>
<dbReference type="RefSeq" id="WP_377570955.1">
    <property type="nucleotide sequence ID" value="NZ_JBHTMP010000018.1"/>
</dbReference>
<dbReference type="PANTHER" id="PTHR45779:SF7">
    <property type="entry name" value="PEPTIDYLPROLYL ISOMERASE"/>
    <property type="match status" value="1"/>
</dbReference>
<evidence type="ECO:0000256" key="5">
    <source>
        <dbReference type="RuleBase" id="RU003915"/>
    </source>
</evidence>
<evidence type="ECO:0000313" key="9">
    <source>
        <dbReference type="EMBL" id="MFD1322252.1"/>
    </source>
</evidence>
<evidence type="ECO:0000256" key="4">
    <source>
        <dbReference type="PROSITE-ProRule" id="PRU00277"/>
    </source>
</evidence>
<dbReference type="InterPro" id="IPR046357">
    <property type="entry name" value="PPIase_dom_sf"/>
</dbReference>
<dbReference type="PROSITE" id="PS50059">
    <property type="entry name" value="FKBP_PPIASE"/>
    <property type="match status" value="1"/>
</dbReference>
<dbReference type="InterPro" id="IPR001179">
    <property type="entry name" value="PPIase_FKBP_dom"/>
</dbReference>
<keyword evidence="3 4" id="KW-0413">Isomerase</keyword>
<accession>A0ABW3YCS1</accession>
<dbReference type="EC" id="5.2.1.8" evidence="5"/>
<dbReference type="GO" id="GO:0003755">
    <property type="term" value="F:peptidyl-prolyl cis-trans isomerase activity"/>
    <property type="evidence" value="ECO:0007669"/>
    <property type="project" value="UniProtKB-EC"/>
</dbReference>
<keyword evidence="7" id="KW-0812">Transmembrane</keyword>
<dbReference type="Proteomes" id="UP001597260">
    <property type="component" value="Unassembled WGS sequence"/>
</dbReference>